<feature type="transmembrane region" description="Helical" evidence="6">
    <location>
        <begin position="369"/>
        <end position="389"/>
    </location>
</feature>
<gene>
    <name evidence="9" type="ORF">SAMN06269250_2962</name>
</gene>
<dbReference type="PANTHER" id="PTHR30572:SF18">
    <property type="entry name" value="ABC-TYPE MACROLIDE FAMILY EXPORT SYSTEM PERMEASE COMPONENT 2"/>
    <property type="match status" value="1"/>
</dbReference>
<organism evidence="9 10">
    <name type="scientific">Spirosoma fluviale</name>
    <dbReference type="NCBI Taxonomy" id="1597977"/>
    <lineage>
        <taxon>Bacteria</taxon>
        <taxon>Pseudomonadati</taxon>
        <taxon>Bacteroidota</taxon>
        <taxon>Cytophagia</taxon>
        <taxon>Cytophagales</taxon>
        <taxon>Cytophagaceae</taxon>
        <taxon>Spirosoma</taxon>
    </lineage>
</organism>
<dbReference type="Proteomes" id="UP000219452">
    <property type="component" value="Unassembled WGS sequence"/>
</dbReference>
<protein>
    <submittedName>
        <fullName evidence="9">Duplicated orphan permease</fullName>
    </submittedName>
</protein>
<feature type="domain" description="ABC3 transporter permease C-terminal" evidence="7">
    <location>
        <begin position="318"/>
        <end position="434"/>
    </location>
</feature>
<keyword evidence="10" id="KW-1185">Reference proteome</keyword>
<dbReference type="AlphaFoldDB" id="A0A286G0U2"/>
<feature type="transmembrane region" description="Helical" evidence="6">
    <location>
        <begin position="790"/>
        <end position="812"/>
    </location>
</feature>
<feature type="transmembrane region" description="Helical" evidence="6">
    <location>
        <begin position="312"/>
        <end position="332"/>
    </location>
</feature>
<dbReference type="GO" id="GO:0022857">
    <property type="term" value="F:transmembrane transporter activity"/>
    <property type="evidence" value="ECO:0007669"/>
    <property type="project" value="TreeGrafter"/>
</dbReference>
<accession>A0A286G0U2</accession>
<evidence type="ECO:0000313" key="9">
    <source>
        <dbReference type="EMBL" id="SOD89135.1"/>
    </source>
</evidence>
<dbReference type="InterPro" id="IPR050250">
    <property type="entry name" value="Macrolide_Exporter_MacB"/>
</dbReference>
<evidence type="ECO:0000259" key="7">
    <source>
        <dbReference type="Pfam" id="PF02687"/>
    </source>
</evidence>
<evidence type="ECO:0000256" key="5">
    <source>
        <dbReference type="ARBA" id="ARBA00023136"/>
    </source>
</evidence>
<dbReference type="EMBL" id="OCNH01000002">
    <property type="protein sequence ID" value="SOD89135.1"/>
    <property type="molecule type" value="Genomic_DNA"/>
</dbReference>
<feature type="transmembrane region" description="Helical" evidence="6">
    <location>
        <begin position="43"/>
        <end position="64"/>
    </location>
</feature>
<evidence type="ECO:0000256" key="6">
    <source>
        <dbReference type="SAM" id="Phobius"/>
    </source>
</evidence>
<evidence type="ECO:0000259" key="8">
    <source>
        <dbReference type="Pfam" id="PF12704"/>
    </source>
</evidence>
<evidence type="ECO:0000256" key="2">
    <source>
        <dbReference type="ARBA" id="ARBA00022475"/>
    </source>
</evidence>
<keyword evidence="5 6" id="KW-0472">Membrane</keyword>
<evidence type="ECO:0000256" key="4">
    <source>
        <dbReference type="ARBA" id="ARBA00022989"/>
    </source>
</evidence>
<sequence>MVFVDAKIADAQEPQGIAALHKHMLKNYFTTALRTLKRNWNYTVINVVGLTFGLACCLVLFLAIRYELSYDRHHANADRTYRIITYNRNSGGDGRNTGISLPALAALRNDFPELPQVTMAYELYGGLVRVRDRKASKFQEESGVIAFVEPDYFRLFDYKWTSGNPKTAVTNPQTAVLSEQMARKYFGEVNPLGKTIRIENKMDFVVTGVVQNPPTTSSLPFEVMLSFASLKQYGANGDWDDWGSDYSGAQIYMALPANVTSAQMERKLVPFVQKYIRPEDAKNRQYELQPLTNIHFDTRTGNSANRTVSKQMIWAMALIGLFILVTACVNFINLATAQAIRRAKEVGVRKVLGSSRAQLVRQFLSETGLLTGIAIVLAFVVANSSLPYVSQLLDINPRSLVLLDPVVIGFLLGLALLTTVLAGFYPALVLSGYQPVLALRGNIRMTGSNQLTLRRGLIVFQFAISQMLVIGTIIAYSQMQYFRSADLGYDKEAVLTVNIPDRKPGQLETLKANLAALPKVKSLSYGISVPSSDGNWWSGFRYENADKDADFSIVMRFADTAYINTYGLKLIAGRLYQQSDTTREMVVNESFVKKMGLRDPNQVLGKHIQIGMNSPKKQIVGVVRDFNTFSLHQETNPCVLTTRRDAYHSLGIKLSTQQGGTEALRQLIGEVERNWNATFPDFVFKYEFLDKTLDNFYRSEERMYALFRLLAGIAIFIGCLGLYGVVAFMAEARTKEVGIRKVLGASVGNIVSLFSADFVKLVFIALLIASPIAWYVMSQWLADFPYKVDIAWWMFALAGVLATGIALLTVSFQSVKAALVNPVKSLKSE</sequence>
<dbReference type="GO" id="GO:0005886">
    <property type="term" value="C:plasma membrane"/>
    <property type="evidence" value="ECO:0007669"/>
    <property type="project" value="UniProtKB-SubCell"/>
</dbReference>
<keyword evidence="3 6" id="KW-0812">Transmembrane</keyword>
<feature type="transmembrane region" description="Helical" evidence="6">
    <location>
        <begin position="457"/>
        <end position="476"/>
    </location>
</feature>
<feature type="domain" description="MacB-like periplasmic core" evidence="8">
    <location>
        <begin position="43"/>
        <end position="268"/>
    </location>
</feature>
<feature type="transmembrane region" description="Helical" evidence="6">
    <location>
        <begin position="706"/>
        <end position="730"/>
    </location>
</feature>
<dbReference type="PANTHER" id="PTHR30572">
    <property type="entry name" value="MEMBRANE COMPONENT OF TRANSPORTER-RELATED"/>
    <property type="match status" value="1"/>
</dbReference>
<evidence type="ECO:0000313" key="10">
    <source>
        <dbReference type="Proteomes" id="UP000219452"/>
    </source>
</evidence>
<reference evidence="10" key="1">
    <citation type="submission" date="2017-09" db="EMBL/GenBank/DDBJ databases">
        <authorList>
            <person name="Varghese N."/>
            <person name="Submissions S."/>
        </authorList>
    </citation>
    <scope>NUCLEOTIDE SEQUENCE [LARGE SCALE GENOMIC DNA]</scope>
    <source>
        <strain evidence="10">DSM 29961</strain>
    </source>
</reference>
<comment type="subcellular location">
    <subcellularLocation>
        <location evidence="1">Cell membrane</location>
        <topology evidence="1">Multi-pass membrane protein</topology>
    </subcellularLocation>
</comment>
<evidence type="ECO:0000256" key="3">
    <source>
        <dbReference type="ARBA" id="ARBA00022692"/>
    </source>
</evidence>
<proteinExistence type="predicted"/>
<keyword evidence="4 6" id="KW-1133">Transmembrane helix</keyword>
<feature type="transmembrane region" description="Helical" evidence="6">
    <location>
        <begin position="401"/>
        <end position="425"/>
    </location>
</feature>
<dbReference type="Pfam" id="PF12704">
    <property type="entry name" value="MacB_PCD"/>
    <property type="match status" value="1"/>
</dbReference>
<dbReference type="InterPro" id="IPR025857">
    <property type="entry name" value="MacB_PCD"/>
</dbReference>
<dbReference type="Pfam" id="PF02687">
    <property type="entry name" value="FtsX"/>
    <property type="match status" value="2"/>
</dbReference>
<keyword evidence="2" id="KW-1003">Cell membrane</keyword>
<feature type="transmembrane region" description="Helical" evidence="6">
    <location>
        <begin position="750"/>
        <end position="778"/>
    </location>
</feature>
<name>A0A286G0U2_9BACT</name>
<dbReference type="InterPro" id="IPR003838">
    <property type="entry name" value="ABC3_permease_C"/>
</dbReference>
<feature type="domain" description="ABC3 transporter permease C-terminal" evidence="7">
    <location>
        <begin position="709"/>
        <end position="818"/>
    </location>
</feature>
<evidence type="ECO:0000256" key="1">
    <source>
        <dbReference type="ARBA" id="ARBA00004651"/>
    </source>
</evidence>